<proteinExistence type="predicted"/>
<gene>
    <name evidence="2" type="ORF">FOC4_g10014609</name>
</gene>
<dbReference type="OrthoDB" id="10612733at2759"/>
<dbReference type="EMBL" id="KB726996">
    <property type="protein sequence ID" value="EMT61546.1"/>
    <property type="molecule type" value="Genomic_DNA"/>
</dbReference>
<accession>N1R8X6</accession>
<reference evidence="3" key="2">
    <citation type="journal article" date="2014" name="PLoS ONE">
        <title>Genome and Transcriptome Analysis of the Fungal Pathogen Fusarium oxysporum f. sp. cubense Causing Banana Vascular Wilt Disease.</title>
        <authorList>
            <person name="Guo L."/>
            <person name="Han L."/>
            <person name="Yang L."/>
            <person name="Zeng H."/>
            <person name="Fan D."/>
            <person name="Zhu Y."/>
            <person name="Feng Y."/>
            <person name="Wang G."/>
            <person name="Peng C."/>
            <person name="Jiang X."/>
            <person name="Zhou D."/>
            <person name="Ni P."/>
            <person name="Liang C."/>
            <person name="Liu L."/>
            <person name="Wang J."/>
            <person name="Mao C."/>
            <person name="Fang X."/>
            <person name="Peng M."/>
            <person name="Huang J."/>
        </authorList>
    </citation>
    <scope>NUCLEOTIDE SEQUENCE [LARGE SCALE GENOMIC DNA]</scope>
    <source>
        <strain evidence="3">race 4</strain>
    </source>
</reference>
<feature type="region of interest" description="Disordered" evidence="1">
    <location>
        <begin position="80"/>
        <end position="109"/>
    </location>
</feature>
<feature type="compositionally biased region" description="Polar residues" evidence="1">
    <location>
        <begin position="94"/>
        <end position="109"/>
    </location>
</feature>
<dbReference type="Proteomes" id="UP000016929">
    <property type="component" value="Unassembled WGS sequence"/>
</dbReference>
<feature type="compositionally biased region" description="Polar residues" evidence="1">
    <location>
        <begin position="51"/>
        <end position="61"/>
    </location>
</feature>
<dbReference type="HOGENOM" id="CLU_2184015_0_0_1"/>
<evidence type="ECO:0000313" key="2">
    <source>
        <dbReference type="EMBL" id="EMT61546.1"/>
    </source>
</evidence>
<feature type="region of interest" description="Disordered" evidence="1">
    <location>
        <begin position="46"/>
        <end position="66"/>
    </location>
</feature>
<reference evidence="3" key="1">
    <citation type="submission" date="2012-09" db="EMBL/GenBank/DDBJ databases">
        <title>Genome sequencing and comparative transcriptomics of race 1 and race 4 of banana pathogen: Fusarium oxysporum f. sp. cubense.</title>
        <authorList>
            <person name="Fang X."/>
            <person name="Huang J."/>
        </authorList>
    </citation>
    <scope>NUCLEOTIDE SEQUENCE [LARGE SCALE GENOMIC DNA]</scope>
    <source>
        <strain evidence="3">race 4</strain>
    </source>
</reference>
<sequence length="109" mass="11447">MNFRAFLPSSAVQYYGYKVDAMCHGPLHGINGLHDGASKRPGLAGVRPGCRTSQSITQTSEPGEPSSLVTAALATLKRAGGPTTPGCKKMTNPFAYNQTNTTSPRAHAN</sequence>
<dbReference type="AlphaFoldDB" id="N1R8X6"/>
<evidence type="ECO:0000256" key="1">
    <source>
        <dbReference type="SAM" id="MobiDB-lite"/>
    </source>
</evidence>
<name>N1R8X6_FUSC4</name>
<protein>
    <submittedName>
        <fullName evidence="2">Uncharacterized protein</fullName>
    </submittedName>
</protein>
<evidence type="ECO:0000313" key="3">
    <source>
        <dbReference type="Proteomes" id="UP000016929"/>
    </source>
</evidence>
<keyword evidence="3" id="KW-1185">Reference proteome</keyword>
<organism evidence="2 3">
    <name type="scientific">Fusarium oxysporum f. sp. cubense (strain race 4)</name>
    <name type="common">Panama disease fungus</name>
    <dbReference type="NCBI Taxonomy" id="2502994"/>
    <lineage>
        <taxon>Eukaryota</taxon>
        <taxon>Fungi</taxon>
        <taxon>Dikarya</taxon>
        <taxon>Ascomycota</taxon>
        <taxon>Pezizomycotina</taxon>
        <taxon>Sordariomycetes</taxon>
        <taxon>Hypocreomycetidae</taxon>
        <taxon>Hypocreales</taxon>
        <taxon>Nectriaceae</taxon>
        <taxon>Fusarium</taxon>
        <taxon>Fusarium oxysporum species complex</taxon>
    </lineage>
</organism>